<keyword evidence="3" id="KW-1185">Reference proteome</keyword>
<sequence length="80" mass="8454">MSGLVDIWTAELAKLREKGQTLWSGNSSPTATSESSKLARSEGATLAESLATFVRGMRVKSPGLPYSEAALSMLVDCFSA</sequence>
<evidence type="ECO:0000256" key="1">
    <source>
        <dbReference type="SAM" id="MobiDB-lite"/>
    </source>
</evidence>
<dbReference type="PANTHER" id="PTHR38222">
    <property type="entry name" value="TFIIS N-TERMINAL DOMAIN-CONTAINING PROTEIN"/>
    <property type="match status" value="1"/>
</dbReference>
<reference evidence="3" key="1">
    <citation type="journal article" date="2016" name="Nat. Biotechnol.">
        <title>Sequencing wild and cultivated cassava and related species reveals extensive interspecific hybridization and genetic diversity.</title>
        <authorList>
            <person name="Bredeson J.V."/>
            <person name="Lyons J.B."/>
            <person name="Prochnik S.E."/>
            <person name="Wu G.A."/>
            <person name="Ha C.M."/>
            <person name="Edsinger-Gonzales E."/>
            <person name="Grimwood J."/>
            <person name="Schmutz J."/>
            <person name="Rabbi I.Y."/>
            <person name="Egesi C."/>
            <person name="Nauluvula P."/>
            <person name="Lebot V."/>
            <person name="Ndunguru J."/>
            <person name="Mkamilo G."/>
            <person name="Bart R.S."/>
            <person name="Setter T.L."/>
            <person name="Gleadow R.M."/>
            <person name="Kulakow P."/>
            <person name="Ferguson M.E."/>
            <person name="Rounsley S."/>
            <person name="Rokhsar D.S."/>
        </authorList>
    </citation>
    <scope>NUCLEOTIDE SEQUENCE [LARGE SCALE GENOMIC DNA]</scope>
    <source>
        <strain evidence="3">cv. AM560-2</strain>
    </source>
</reference>
<proteinExistence type="predicted"/>
<evidence type="ECO:0000313" key="3">
    <source>
        <dbReference type="Proteomes" id="UP000091857"/>
    </source>
</evidence>
<dbReference type="Proteomes" id="UP000091857">
    <property type="component" value="Chromosome 17"/>
</dbReference>
<dbReference type="AlphaFoldDB" id="A0A2C9U7K2"/>
<dbReference type="PANTHER" id="PTHR38222:SF1">
    <property type="entry name" value="TFIIS N-TERMINAL DOMAIN-CONTAINING PROTEIN"/>
    <property type="match status" value="1"/>
</dbReference>
<feature type="region of interest" description="Disordered" evidence="1">
    <location>
        <begin position="21"/>
        <end position="40"/>
    </location>
</feature>
<protein>
    <submittedName>
        <fullName evidence="2">Uncharacterized protein</fullName>
    </submittedName>
</protein>
<name>A0A2C9U7K2_MANES</name>
<accession>A0A2C9U7K2</accession>
<comment type="caution">
    <text evidence="2">The sequence shown here is derived from an EMBL/GenBank/DDBJ whole genome shotgun (WGS) entry which is preliminary data.</text>
</comment>
<dbReference type="EMBL" id="CM004403">
    <property type="protein sequence ID" value="OAY25461.1"/>
    <property type="molecule type" value="Genomic_DNA"/>
</dbReference>
<evidence type="ECO:0000313" key="2">
    <source>
        <dbReference type="EMBL" id="OAY25461.1"/>
    </source>
</evidence>
<gene>
    <name evidence="2" type="ORF">MANES_17G096800v8</name>
</gene>
<dbReference type="Gramene" id="Manes.17G096800.1.v8.1">
    <property type="protein sequence ID" value="Manes.17G096800.1.v8.1.CDS.1"/>
    <property type="gene ID" value="Manes.17G096800.v8.1"/>
</dbReference>
<organism evidence="2 3">
    <name type="scientific">Manihot esculenta</name>
    <name type="common">Cassava</name>
    <name type="synonym">Jatropha manihot</name>
    <dbReference type="NCBI Taxonomy" id="3983"/>
    <lineage>
        <taxon>Eukaryota</taxon>
        <taxon>Viridiplantae</taxon>
        <taxon>Streptophyta</taxon>
        <taxon>Embryophyta</taxon>
        <taxon>Tracheophyta</taxon>
        <taxon>Spermatophyta</taxon>
        <taxon>Magnoliopsida</taxon>
        <taxon>eudicotyledons</taxon>
        <taxon>Gunneridae</taxon>
        <taxon>Pentapetalae</taxon>
        <taxon>rosids</taxon>
        <taxon>fabids</taxon>
        <taxon>Malpighiales</taxon>
        <taxon>Euphorbiaceae</taxon>
        <taxon>Crotonoideae</taxon>
        <taxon>Manihoteae</taxon>
        <taxon>Manihot</taxon>
    </lineage>
</organism>
<feature type="compositionally biased region" description="Polar residues" evidence="1">
    <location>
        <begin position="21"/>
        <end position="38"/>
    </location>
</feature>